<accession>A0A380ML16</accession>
<organism evidence="2 3">
    <name type="scientific">Suttonella indologenes</name>
    <dbReference type="NCBI Taxonomy" id="13276"/>
    <lineage>
        <taxon>Bacteria</taxon>
        <taxon>Pseudomonadati</taxon>
        <taxon>Pseudomonadota</taxon>
        <taxon>Gammaproteobacteria</taxon>
        <taxon>Cardiobacteriales</taxon>
        <taxon>Cardiobacteriaceae</taxon>
        <taxon>Suttonella</taxon>
    </lineage>
</organism>
<dbReference type="InterPro" id="IPR036761">
    <property type="entry name" value="TTHA0802/YceI-like_sf"/>
</dbReference>
<dbReference type="SUPFAM" id="SSF101874">
    <property type="entry name" value="YceI-like"/>
    <property type="match status" value="1"/>
</dbReference>
<dbReference type="Pfam" id="PF04264">
    <property type="entry name" value="YceI"/>
    <property type="match status" value="1"/>
</dbReference>
<evidence type="ECO:0000313" key="2">
    <source>
        <dbReference type="EMBL" id="SUO92563.1"/>
    </source>
</evidence>
<dbReference type="OrthoDB" id="9793816at2"/>
<dbReference type="RefSeq" id="WP_115217896.1">
    <property type="nucleotide sequence ID" value="NZ_UHIA01000003.1"/>
</dbReference>
<evidence type="ECO:0000259" key="1">
    <source>
        <dbReference type="Pfam" id="PF04264"/>
    </source>
</evidence>
<dbReference type="Gene3D" id="2.40.128.110">
    <property type="entry name" value="Lipid/polyisoprenoid-binding, YceI-like"/>
    <property type="match status" value="1"/>
</dbReference>
<gene>
    <name evidence="2" type="ORF">NCTC10717_00619</name>
</gene>
<reference evidence="2 3" key="1">
    <citation type="submission" date="2018-06" db="EMBL/GenBank/DDBJ databases">
        <authorList>
            <consortium name="Pathogen Informatics"/>
            <person name="Doyle S."/>
        </authorList>
    </citation>
    <scope>NUCLEOTIDE SEQUENCE [LARGE SCALE GENOMIC DNA]</scope>
    <source>
        <strain evidence="2 3">NCTC10717</strain>
    </source>
</reference>
<dbReference type="EMBL" id="UHIA01000003">
    <property type="protein sequence ID" value="SUO92563.1"/>
    <property type="molecule type" value="Genomic_DNA"/>
</dbReference>
<name>A0A380ML16_9GAMM</name>
<keyword evidence="3" id="KW-1185">Reference proteome</keyword>
<evidence type="ECO:0000313" key="3">
    <source>
        <dbReference type="Proteomes" id="UP000254575"/>
    </source>
</evidence>
<sequence>MHKNALIFLMLILVGCSPESESNVEPSKQTQINHNIVPTDNADWALKNADIIFSSTKIDSKGNHIEEMGNFTEYSAFFNKKGQFKLEIDLASVNTNIIIRDQRIRDWLFETETFTTASITSNLDAEQINQLKLNESIQITQPITLDLHGIQSNLDADLIITRIEPSILSVKTNQPVILSVANFGMKDGLQKMTEVMNLSEILPDIPITFKGEFFRPL</sequence>
<proteinExistence type="predicted"/>
<dbReference type="PROSITE" id="PS51257">
    <property type="entry name" value="PROKAR_LIPOPROTEIN"/>
    <property type="match status" value="1"/>
</dbReference>
<dbReference type="Proteomes" id="UP000254575">
    <property type="component" value="Unassembled WGS sequence"/>
</dbReference>
<protein>
    <recommendedName>
        <fullName evidence="1">Lipid/polyisoprenoid-binding YceI-like domain-containing protein</fullName>
    </recommendedName>
</protein>
<dbReference type="AlphaFoldDB" id="A0A380ML16"/>
<feature type="domain" description="Lipid/polyisoprenoid-binding YceI-like" evidence="1">
    <location>
        <begin position="67"/>
        <end position="212"/>
    </location>
</feature>
<dbReference type="InterPro" id="IPR007372">
    <property type="entry name" value="Lipid/polyisoprenoid-bd_YceI"/>
</dbReference>